<comment type="caution">
    <text evidence="2">The sequence shown here is derived from an EMBL/GenBank/DDBJ whole genome shotgun (WGS) entry which is preliminary data.</text>
</comment>
<feature type="chain" id="PRO_5040837392" description="Lipocalin-like domain-containing protein" evidence="1">
    <location>
        <begin position="21"/>
        <end position="137"/>
    </location>
</feature>
<name>A0A9X1PJN2_9BACT</name>
<evidence type="ECO:0008006" key="4">
    <source>
        <dbReference type="Google" id="ProtNLM"/>
    </source>
</evidence>
<dbReference type="AlphaFoldDB" id="A0A9X1PJN2"/>
<dbReference type="PROSITE" id="PS51257">
    <property type="entry name" value="PROKAR_LIPOPROTEIN"/>
    <property type="match status" value="1"/>
</dbReference>
<evidence type="ECO:0000313" key="2">
    <source>
        <dbReference type="EMBL" id="MCF0060738.1"/>
    </source>
</evidence>
<sequence length="137" mass="15672">MRSIAAIVLLLLVLACKTNDVTTVPNELIGKWRMTSRQINQNGTVEWEDVAEKDSIYMFFSRYGEYVDSEGYVLPCGPTSLNINSNFYKINFRSELSNSFYLSLCAECPTWDLELKQTNLVVDRCSSDLKMIYVKAD</sequence>
<accession>A0A9X1PJN2</accession>
<protein>
    <recommendedName>
        <fullName evidence="4">Lipocalin-like domain-containing protein</fullName>
    </recommendedName>
</protein>
<dbReference type="RefSeq" id="WP_234653683.1">
    <property type="nucleotide sequence ID" value="NZ_CP094997.1"/>
</dbReference>
<dbReference type="Proteomes" id="UP001139000">
    <property type="component" value="Unassembled WGS sequence"/>
</dbReference>
<evidence type="ECO:0000313" key="3">
    <source>
        <dbReference type="Proteomes" id="UP001139000"/>
    </source>
</evidence>
<feature type="signal peptide" evidence="1">
    <location>
        <begin position="1"/>
        <end position="20"/>
    </location>
</feature>
<gene>
    <name evidence="2" type="ORF">LXM26_04495</name>
</gene>
<evidence type="ECO:0000256" key="1">
    <source>
        <dbReference type="SAM" id="SignalP"/>
    </source>
</evidence>
<proteinExistence type="predicted"/>
<organism evidence="2 3">
    <name type="scientific">Dyadobacter chenwenxiniae</name>
    <dbReference type="NCBI Taxonomy" id="2906456"/>
    <lineage>
        <taxon>Bacteria</taxon>
        <taxon>Pseudomonadati</taxon>
        <taxon>Bacteroidota</taxon>
        <taxon>Cytophagia</taxon>
        <taxon>Cytophagales</taxon>
        <taxon>Spirosomataceae</taxon>
        <taxon>Dyadobacter</taxon>
    </lineage>
</organism>
<keyword evidence="1" id="KW-0732">Signal</keyword>
<keyword evidence="3" id="KW-1185">Reference proteome</keyword>
<reference evidence="2" key="1">
    <citation type="submission" date="2021-12" db="EMBL/GenBank/DDBJ databases">
        <title>Novel species in genus Dyadobacter.</title>
        <authorList>
            <person name="Ma C."/>
        </authorList>
    </citation>
    <scope>NUCLEOTIDE SEQUENCE</scope>
    <source>
        <strain evidence="2">LJ419</strain>
    </source>
</reference>
<dbReference type="EMBL" id="JAJTTC010000001">
    <property type="protein sequence ID" value="MCF0060738.1"/>
    <property type="molecule type" value="Genomic_DNA"/>
</dbReference>